<keyword evidence="1" id="KW-0040">ANK repeat</keyword>
<feature type="compositionally biased region" description="Polar residues" evidence="3">
    <location>
        <begin position="639"/>
        <end position="651"/>
    </location>
</feature>
<feature type="domain" description="Oxidoreductase acuF-like C2H2 type zinc-finger" evidence="4">
    <location>
        <begin position="329"/>
        <end position="354"/>
    </location>
</feature>
<evidence type="ECO:0000313" key="7">
    <source>
        <dbReference type="Proteomes" id="UP001175000"/>
    </source>
</evidence>
<keyword evidence="7" id="KW-1185">Reference proteome</keyword>
<evidence type="ECO:0000256" key="2">
    <source>
        <dbReference type="SAM" id="Coils"/>
    </source>
</evidence>
<dbReference type="AlphaFoldDB" id="A0AA39WJ21"/>
<accession>A0AA39WJ21</accession>
<feature type="region of interest" description="Disordered" evidence="3">
    <location>
        <begin position="701"/>
        <end position="734"/>
    </location>
</feature>
<evidence type="ECO:0000259" key="5">
    <source>
        <dbReference type="Pfam" id="PF26118"/>
    </source>
</evidence>
<feature type="region of interest" description="Disordered" evidence="3">
    <location>
        <begin position="609"/>
        <end position="678"/>
    </location>
</feature>
<reference evidence="6" key="1">
    <citation type="submission" date="2023-06" db="EMBL/GenBank/DDBJ databases">
        <title>Genome-scale phylogeny and comparative genomics of the fungal order Sordariales.</title>
        <authorList>
            <consortium name="Lawrence Berkeley National Laboratory"/>
            <person name="Hensen N."/>
            <person name="Bonometti L."/>
            <person name="Westerberg I."/>
            <person name="Brannstrom I.O."/>
            <person name="Guillou S."/>
            <person name="Cros-Aarteil S."/>
            <person name="Calhoun S."/>
            <person name="Haridas S."/>
            <person name="Kuo A."/>
            <person name="Mondo S."/>
            <person name="Pangilinan J."/>
            <person name="Riley R."/>
            <person name="Labutti K."/>
            <person name="Andreopoulos B."/>
            <person name="Lipzen A."/>
            <person name="Chen C."/>
            <person name="Yanf M."/>
            <person name="Daum C."/>
            <person name="Ng V."/>
            <person name="Clum A."/>
            <person name="Steindorff A."/>
            <person name="Ohm R."/>
            <person name="Martin F."/>
            <person name="Silar P."/>
            <person name="Natvig D."/>
            <person name="Lalanne C."/>
            <person name="Gautier V."/>
            <person name="Ament-Velasquez S.L."/>
            <person name="Kruys A."/>
            <person name="Hutchinson M.I."/>
            <person name="Powell A.J."/>
            <person name="Barry K."/>
            <person name="Miller A.N."/>
            <person name="Grigoriev I.V."/>
            <person name="Debuchy R."/>
            <person name="Gladieux P."/>
            <person name="Thoren M.H."/>
            <person name="Johannesson H."/>
        </authorList>
    </citation>
    <scope>NUCLEOTIDE SEQUENCE</scope>
    <source>
        <strain evidence="6">CBS 606.72</strain>
    </source>
</reference>
<feature type="region of interest" description="Disordered" evidence="3">
    <location>
        <begin position="516"/>
        <end position="535"/>
    </location>
</feature>
<keyword evidence="2" id="KW-0175">Coiled coil</keyword>
<feature type="region of interest" description="Disordered" evidence="3">
    <location>
        <begin position="814"/>
        <end position="838"/>
    </location>
</feature>
<dbReference type="EMBL" id="JAULSU010000005">
    <property type="protein sequence ID" value="KAK0616329.1"/>
    <property type="molecule type" value="Genomic_DNA"/>
</dbReference>
<sequence>MEDPIHVAAKVGRIETRFSEIKSALEADGQKKTITADQVGDVRDRFLLWAGNIGARNPPESKFSLEARLAAASELLEQVLDLLEDLDDALEDLSEIVAGNRENRTIPSEPVTTESRGSVERDEAHDILDVASECIRSLLRISILIRKATPRDRFAKATQLAYWKNSPFLDQFDINYVAERYPKLQRNEILCNRLGRAITKRRQFFRYSRQHRARTVGNIDQPEGTEEEQATEDILAQNAFLVSQEEKGKPIYSPAMSKLGSVSEGAQTRPSTKASTLDVTRLARLDLTGRQDDDRSYVSASSSFQITGGNEGALRLLTLAEVCKGEAMFECPFCYGIQTISKELEWRRHAFHDLRAYVCTLGGADCDNCVFGDSRAWFDHEMQHHRRTWACIICQEGPFKSLERMELHAVSRHKDILAQQSQIRVLVDASQRSADAVPAQECPFCDEWAESLKENTPAIKGTNIVVTVDPTQFRRHVSFHQEQLALFAIPRTSHGDIHENPDGSTDQDLLSHTQEPRLKSNEKDNEQETQAWIPDPPLLVAASSGNLDEVELLLAGGADPRAGGESWADLWEAARCVQASAAMGVTEYLEAVNRLAELYSRAEWGDVFPETAPSSTNPSVPVKGEADETGQRTAFAGSTPANLQGQPGEQETTPTRRISTTTDRPRRRPLSFHDFGDTVDTYRYTGPESLARYDLKYPGKLKSNPGSHPNPHLNWEPPKDWGTKELDDSGAHPDEHIWSRLAPRFADVDDGKVATRRRRSSASHLDEPTASSDNEQERTRFQRITFNLPTETQVLDSEKLPESPKDKVHVKGILKKPTPNFPETAPDTRGGVHKPDIGKTDVPAWARWTKISRKMVNPEALTIGKERFEIRDDFVVVLRVLTKEEIQAYADTTAKLRERRRKEASKKAVDEWMVGKTGDAARPPSSSVPGVPATPPTDQ</sequence>
<dbReference type="PANTHER" id="PTHR35391:SF7">
    <property type="entry name" value="C2H2-TYPE DOMAIN-CONTAINING PROTEIN"/>
    <property type="match status" value="1"/>
</dbReference>
<feature type="compositionally biased region" description="Basic and acidic residues" evidence="3">
    <location>
        <begin position="516"/>
        <end position="526"/>
    </location>
</feature>
<dbReference type="PROSITE" id="PS50088">
    <property type="entry name" value="ANK_REPEAT"/>
    <property type="match status" value="1"/>
</dbReference>
<evidence type="ECO:0000259" key="4">
    <source>
        <dbReference type="Pfam" id="PF26082"/>
    </source>
</evidence>
<feature type="repeat" description="ANK" evidence="1">
    <location>
        <begin position="537"/>
        <end position="565"/>
    </location>
</feature>
<comment type="caution">
    <text evidence="6">The sequence shown here is derived from an EMBL/GenBank/DDBJ whole genome shotgun (WGS) entry which is preliminary data.</text>
</comment>
<dbReference type="Proteomes" id="UP001175000">
    <property type="component" value="Unassembled WGS sequence"/>
</dbReference>
<evidence type="ECO:0008006" key="8">
    <source>
        <dbReference type="Google" id="ProtNLM"/>
    </source>
</evidence>
<dbReference type="Pfam" id="PF26118">
    <property type="entry name" value="DUF8035"/>
    <property type="match status" value="1"/>
</dbReference>
<dbReference type="InterPro" id="IPR058348">
    <property type="entry name" value="DUF8035"/>
</dbReference>
<gene>
    <name evidence="6" type="ORF">B0T14DRAFT_567936</name>
</gene>
<dbReference type="InterPro" id="IPR058925">
    <property type="entry name" value="zf-C2H2_AcuF"/>
</dbReference>
<feature type="region of interest" description="Disordered" evidence="3">
    <location>
        <begin position="751"/>
        <end position="778"/>
    </location>
</feature>
<feature type="compositionally biased region" description="Low complexity" evidence="3">
    <location>
        <begin position="652"/>
        <end position="662"/>
    </location>
</feature>
<evidence type="ECO:0000256" key="3">
    <source>
        <dbReference type="SAM" id="MobiDB-lite"/>
    </source>
</evidence>
<protein>
    <recommendedName>
        <fullName evidence="8">Ankyrin repeat protein</fullName>
    </recommendedName>
</protein>
<dbReference type="InterPro" id="IPR002110">
    <property type="entry name" value="Ankyrin_rpt"/>
</dbReference>
<dbReference type="PANTHER" id="PTHR35391">
    <property type="entry name" value="C2H2-TYPE DOMAIN-CONTAINING PROTEIN-RELATED"/>
    <property type="match status" value="1"/>
</dbReference>
<name>A0AA39WJ21_9PEZI</name>
<organism evidence="6 7">
    <name type="scientific">Immersiella caudata</name>
    <dbReference type="NCBI Taxonomy" id="314043"/>
    <lineage>
        <taxon>Eukaryota</taxon>
        <taxon>Fungi</taxon>
        <taxon>Dikarya</taxon>
        <taxon>Ascomycota</taxon>
        <taxon>Pezizomycotina</taxon>
        <taxon>Sordariomycetes</taxon>
        <taxon>Sordariomycetidae</taxon>
        <taxon>Sordariales</taxon>
        <taxon>Lasiosphaeriaceae</taxon>
        <taxon>Immersiella</taxon>
    </lineage>
</organism>
<feature type="domain" description="DUF8035" evidence="5">
    <location>
        <begin position="846"/>
        <end position="899"/>
    </location>
</feature>
<dbReference type="Pfam" id="PF26082">
    <property type="entry name" value="zf-C2H2_AcuF"/>
    <property type="match status" value="1"/>
</dbReference>
<feature type="region of interest" description="Disordered" evidence="3">
    <location>
        <begin position="897"/>
        <end position="939"/>
    </location>
</feature>
<feature type="compositionally biased region" description="Basic and acidic residues" evidence="3">
    <location>
        <begin position="717"/>
        <end position="734"/>
    </location>
</feature>
<feature type="coiled-coil region" evidence="2">
    <location>
        <begin position="69"/>
        <end position="103"/>
    </location>
</feature>
<evidence type="ECO:0000256" key="1">
    <source>
        <dbReference type="PROSITE-ProRule" id="PRU00023"/>
    </source>
</evidence>
<evidence type="ECO:0000313" key="6">
    <source>
        <dbReference type="EMBL" id="KAK0616329.1"/>
    </source>
</evidence>
<proteinExistence type="predicted"/>